<dbReference type="InterPro" id="IPR040039">
    <property type="entry name" value="PIGX"/>
</dbReference>
<evidence type="ECO:0000313" key="12">
    <source>
        <dbReference type="Proteomes" id="UP001054252"/>
    </source>
</evidence>
<keyword evidence="9" id="KW-0325">Glycoprotein</keyword>
<gene>
    <name evidence="11" type="ORF">SLEP1_g9109</name>
</gene>
<keyword evidence="12" id="KW-1185">Reference proteome</keyword>
<dbReference type="GO" id="GO:0005789">
    <property type="term" value="C:endoplasmic reticulum membrane"/>
    <property type="evidence" value="ECO:0007669"/>
    <property type="project" value="UniProtKB-SubCell"/>
</dbReference>
<feature type="transmembrane region" description="Helical" evidence="10">
    <location>
        <begin position="287"/>
        <end position="309"/>
    </location>
</feature>
<evidence type="ECO:0000256" key="7">
    <source>
        <dbReference type="ARBA" id="ARBA00022989"/>
    </source>
</evidence>
<protein>
    <recommendedName>
        <fullName evidence="13">Phosphatidylinositol-glycan biosynthesis class X protein</fullName>
    </recommendedName>
</protein>
<evidence type="ECO:0000256" key="5">
    <source>
        <dbReference type="ARBA" id="ARBA00022692"/>
    </source>
</evidence>
<comment type="subcellular location">
    <subcellularLocation>
        <location evidence="1">Endoplasmic reticulum membrane</location>
        <topology evidence="1">Single-pass membrane protein</topology>
    </subcellularLocation>
</comment>
<dbReference type="SMART" id="SM00780">
    <property type="entry name" value="PIG-X"/>
    <property type="match status" value="1"/>
</dbReference>
<evidence type="ECO:0000256" key="8">
    <source>
        <dbReference type="ARBA" id="ARBA00023136"/>
    </source>
</evidence>
<proteinExistence type="inferred from homology"/>
<evidence type="ECO:0000313" key="11">
    <source>
        <dbReference type="EMBL" id="GKU95792.1"/>
    </source>
</evidence>
<evidence type="ECO:0000256" key="10">
    <source>
        <dbReference type="SAM" id="Phobius"/>
    </source>
</evidence>
<keyword evidence="5 10" id="KW-0812">Transmembrane</keyword>
<evidence type="ECO:0000256" key="4">
    <source>
        <dbReference type="ARBA" id="ARBA00022502"/>
    </source>
</evidence>
<dbReference type="PANTHER" id="PTHR28650">
    <property type="entry name" value="PHOSPHATIDYLINOSITOL-GLYCAN BIOSYNTHESIS CLASS X PROTEIN"/>
    <property type="match status" value="1"/>
</dbReference>
<evidence type="ECO:0000256" key="2">
    <source>
        <dbReference type="ARBA" id="ARBA00004687"/>
    </source>
</evidence>
<organism evidence="11 12">
    <name type="scientific">Rubroshorea leprosula</name>
    <dbReference type="NCBI Taxonomy" id="152421"/>
    <lineage>
        <taxon>Eukaryota</taxon>
        <taxon>Viridiplantae</taxon>
        <taxon>Streptophyta</taxon>
        <taxon>Embryophyta</taxon>
        <taxon>Tracheophyta</taxon>
        <taxon>Spermatophyta</taxon>
        <taxon>Magnoliopsida</taxon>
        <taxon>eudicotyledons</taxon>
        <taxon>Gunneridae</taxon>
        <taxon>Pentapetalae</taxon>
        <taxon>rosids</taxon>
        <taxon>malvids</taxon>
        <taxon>Malvales</taxon>
        <taxon>Dipterocarpaceae</taxon>
        <taxon>Rubroshorea</taxon>
    </lineage>
</organism>
<evidence type="ECO:0000256" key="9">
    <source>
        <dbReference type="ARBA" id="ARBA00023180"/>
    </source>
</evidence>
<evidence type="ECO:0000256" key="6">
    <source>
        <dbReference type="ARBA" id="ARBA00022824"/>
    </source>
</evidence>
<name>A0AAV5ID58_9ROSI</name>
<reference evidence="11 12" key="1">
    <citation type="journal article" date="2021" name="Commun. Biol.">
        <title>The genome of Shorea leprosula (Dipterocarpaceae) highlights the ecological relevance of drought in aseasonal tropical rainforests.</title>
        <authorList>
            <person name="Ng K.K.S."/>
            <person name="Kobayashi M.J."/>
            <person name="Fawcett J.A."/>
            <person name="Hatakeyama M."/>
            <person name="Paape T."/>
            <person name="Ng C.H."/>
            <person name="Ang C.C."/>
            <person name="Tnah L.H."/>
            <person name="Lee C.T."/>
            <person name="Nishiyama T."/>
            <person name="Sese J."/>
            <person name="O'Brien M.J."/>
            <person name="Copetti D."/>
            <person name="Mohd Noor M.I."/>
            <person name="Ong R.C."/>
            <person name="Putra M."/>
            <person name="Sireger I.Z."/>
            <person name="Indrioko S."/>
            <person name="Kosugi Y."/>
            <person name="Izuno A."/>
            <person name="Isagi Y."/>
            <person name="Lee S.L."/>
            <person name="Shimizu K.K."/>
        </authorList>
    </citation>
    <scope>NUCLEOTIDE SEQUENCE [LARGE SCALE GENOMIC DNA]</scope>
    <source>
        <strain evidence="11">214</strain>
    </source>
</reference>
<dbReference type="EMBL" id="BPVZ01000009">
    <property type="protein sequence ID" value="GKU95792.1"/>
    <property type="molecule type" value="Genomic_DNA"/>
</dbReference>
<dbReference type="PANTHER" id="PTHR28650:SF1">
    <property type="entry name" value="PHOSPHATIDYLINOSITOL-GLYCAN BIOSYNTHESIS CLASS X PROTEIN"/>
    <property type="match status" value="1"/>
</dbReference>
<evidence type="ECO:0000256" key="3">
    <source>
        <dbReference type="ARBA" id="ARBA00010345"/>
    </source>
</evidence>
<keyword evidence="6" id="KW-0256">Endoplasmic reticulum</keyword>
<dbReference type="GO" id="GO:0006506">
    <property type="term" value="P:GPI anchor biosynthetic process"/>
    <property type="evidence" value="ECO:0007669"/>
    <property type="project" value="UniProtKB-KW"/>
</dbReference>
<dbReference type="Pfam" id="PF08320">
    <property type="entry name" value="PIG-X"/>
    <property type="match status" value="1"/>
</dbReference>
<keyword evidence="8 10" id="KW-0472">Membrane</keyword>
<comment type="pathway">
    <text evidence="2">Glycolipid biosynthesis; glycosylphosphatidylinositol-anchor biosynthesis.</text>
</comment>
<accession>A0AAV5ID58</accession>
<dbReference type="InterPro" id="IPR013233">
    <property type="entry name" value="PIG-X/PBN1"/>
</dbReference>
<keyword evidence="7 10" id="KW-1133">Transmembrane helix</keyword>
<keyword evidence="4" id="KW-0337">GPI-anchor biosynthesis</keyword>
<comment type="similarity">
    <text evidence="3">Belongs to the PIGX family.</text>
</comment>
<evidence type="ECO:0000256" key="1">
    <source>
        <dbReference type="ARBA" id="ARBA00004389"/>
    </source>
</evidence>
<comment type="caution">
    <text evidence="11">The sequence shown here is derived from an EMBL/GenBank/DDBJ whole genome shotgun (WGS) entry which is preliminary data.</text>
</comment>
<dbReference type="Proteomes" id="UP001054252">
    <property type="component" value="Unassembled WGS sequence"/>
</dbReference>
<dbReference type="AlphaFoldDB" id="A0AAV5ID58"/>
<sequence>METQLFQFLFYQKLVILLIFFFAGTISGMHISASSDELGRSGSSDSKNPDLSTLYVHGKYIMESYLDKFELQDSNFEDFVAHELPSGLCELLPDNQNLVLGLSVLQRTLIGEGSHRHLSSSIRLQVKPESILQLPTHFCEVIIIERLPSGVFADPFELQHLHQRRVFTDVAVFGDTNLELPSFRSNRSIVEVHMDVGSNILSGQQDGSEINILLPLHARYQPLDEGGYSVVEIGEPDLFMSCSAEGKQHKQSCLFRLPNDDAKSRTGAVSWRIPSGIPAHAGFVSTFTYISALLSTLLIVWTSIFCSGIKASKNLKQS</sequence>
<evidence type="ECO:0008006" key="13">
    <source>
        <dbReference type="Google" id="ProtNLM"/>
    </source>
</evidence>